<sequence length="138" mass="16885">MPVRLPLYNEAEEAVGWREVAADGAETLTFEAGWTDEWHRQQQQHREREQQQRQQQQQQVPQQQQQEIRKLWAESWREEAQRRKADAQTREEDFSRWERQKAKTDAEAEKNWVQQKNELKNKRKRGRRMKERTQTGTK</sequence>
<evidence type="ECO:0000313" key="2">
    <source>
        <dbReference type="Proteomes" id="UP000887572"/>
    </source>
</evidence>
<proteinExistence type="predicted"/>
<dbReference type="WBParaSite" id="Gr19_v10_g3628.t1">
    <property type="protein sequence ID" value="Gr19_v10_g3628.t1"/>
    <property type="gene ID" value="Gr19_v10_g3628"/>
</dbReference>
<feature type="compositionally biased region" description="Basic and acidic residues" evidence="1">
    <location>
        <begin position="36"/>
        <end position="51"/>
    </location>
</feature>
<evidence type="ECO:0000313" key="3">
    <source>
        <dbReference type="WBParaSite" id="Gr19_v10_g3628.t1"/>
    </source>
</evidence>
<feature type="region of interest" description="Disordered" evidence="1">
    <location>
        <begin position="29"/>
        <end position="138"/>
    </location>
</feature>
<dbReference type="AlphaFoldDB" id="A0A914HTI8"/>
<organism evidence="2 3">
    <name type="scientific">Globodera rostochiensis</name>
    <name type="common">Golden nematode worm</name>
    <name type="synonym">Heterodera rostochiensis</name>
    <dbReference type="NCBI Taxonomy" id="31243"/>
    <lineage>
        <taxon>Eukaryota</taxon>
        <taxon>Metazoa</taxon>
        <taxon>Ecdysozoa</taxon>
        <taxon>Nematoda</taxon>
        <taxon>Chromadorea</taxon>
        <taxon>Rhabditida</taxon>
        <taxon>Tylenchina</taxon>
        <taxon>Tylenchomorpha</taxon>
        <taxon>Tylenchoidea</taxon>
        <taxon>Heteroderidae</taxon>
        <taxon>Heteroderinae</taxon>
        <taxon>Globodera</taxon>
    </lineage>
</organism>
<reference evidence="3" key="1">
    <citation type="submission" date="2022-11" db="UniProtKB">
        <authorList>
            <consortium name="WormBaseParasite"/>
        </authorList>
    </citation>
    <scope>IDENTIFICATION</scope>
</reference>
<name>A0A914HTI8_GLORO</name>
<keyword evidence="2" id="KW-1185">Reference proteome</keyword>
<feature type="compositionally biased region" description="Low complexity" evidence="1">
    <location>
        <begin position="52"/>
        <end position="66"/>
    </location>
</feature>
<feature type="compositionally biased region" description="Basic residues" evidence="1">
    <location>
        <begin position="121"/>
        <end position="130"/>
    </location>
</feature>
<feature type="compositionally biased region" description="Basic and acidic residues" evidence="1">
    <location>
        <begin position="67"/>
        <end position="110"/>
    </location>
</feature>
<protein>
    <submittedName>
        <fullName evidence="3">Uncharacterized protein</fullName>
    </submittedName>
</protein>
<evidence type="ECO:0000256" key="1">
    <source>
        <dbReference type="SAM" id="MobiDB-lite"/>
    </source>
</evidence>
<dbReference type="Proteomes" id="UP000887572">
    <property type="component" value="Unplaced"/>
</dbReference>
<accession>A0A914HTI8</accession>